<organism evidence="1 2">
    <name type="scientific">Stentor coeruleus</name>
    <dbReference type="NCBI Taxonomy" id="5963"/>
    <lineage>
        <taxon>Eukaryota</taxon>
        <taxon>Sar</taxon>
        <taxon>Alveolata</taxon>
        <taxon>Ciliophora</taxon>
        <taxon>Postciliodesmatophora</taxon>
        <taxon>Heterotrichea</taxon>
        <taxon>Heterotrichida</taxon>
        <taxon>Stentoridae</taxon>
        <taxon>Stentor</taxon>
    </lineage>
</organism>
<accession>A0A1R2CRB4</accession>
<dbReference type="EMBL" id="MPUH01000079">
    <property type="protein sequence ID" value="OMJ91538.1"/>
    <property type="molecule type" value="Genomic_DNA"/>
</dbReference>
<proteinExistence type="predicted"/>
<keyword evidence="2" id="KW-1185">Reference proteome</keyword>
<dbReference type="OrthoDB" id="283298at2759"/>
<evidence type="ECO:0000313" key="1">
    <source>
        <dbReference type="EMBL" id="OMJ91538.1"/>
    </source>
</evidence>
<sequence length="138" mass="16336">MGCGASKKATQDVHLTQEKYKFQLKIIKPDKTVVEFKHETDYEELPLTVIMNFLLFNHIHGPIFNANFISKYNQDLKRFQYFIQQLVGIPMENEDHPYQGKQWVCYINDSRIEWDQICEQESCVKSTDNVKFCFESSN</sequence>
<dbReference type="Proteomes" id="UP000187209">
    <property type="component" value="Unassembled WGS sequence"/>
</dbReference>
<dbReference type="AlphaFoldDB" id="A0A1R2CRB4"/>
<reference evidence="1 2" key="1">
    <citation type="submission" date="2016-11" db="EMBL/GenBank/DDBJ databases">
        <title>The macronuclear genome of Stentor coeruleus: a giant cell with tiny introns.</title>
        <authorList>
            <person name="Slabodnick M."/>
            <person name="Ruby J.G."/>
            <person name="Reiff S.B."/>
            <person name="Swart E.C."/>
            <person name="Gosai S."/>
            <person name="Prabakaran S."/>
            <person name="Witkowska E."/>
            <person name="Larue G.E."/>
            <person name="Fisher S."/>
            <person name="Freeman R.M."/>
            <person name="Gunawardena J."/>
            <person name="Chu W."/>
            <person name="Stover N.A."/>
            <person name="Gregory B.D."/>
            <person name="Nowacki M."/>
            <person name="Derisi J."/>
            <person name="Roy S.W."/>
            <person name="Marshall W.F."/>
            <person name="Sood P."/>
        </authorList>
    </citation>
    <scope>NUCLEOTIDE SEQUENCE [LARGE SCALE GENOMIC DNA]</scope>
    <source>
        <strain evidence="1">WM001</strain>
    </source>
</reference>
<evidence type="ECO:0000313" key="2">
    <source>
        <dbReference type="Proteomes" id="UP000187209"/>
    </source>
</evidence>
<name>A0A1R2CRB4_9CILI</name>
<gene>
    <name evidence="1" type="ORF">SteCoe_5912</name>
</gene>
<protein>
    <submittedName>
        <fullName evidence="1">Uncharacterized protein</fullName>
    </submittedName>
</protein>
<comment type="caution">
    <text evidence="1">The sequence shown here is derived from an EMBL/GenBank/DDBJ whole genome shotgun (WGS) entry which is preliminary data.</text>
</comment>